<keyword evidence="4" id="KW-0511">Multifunctional enzyme</keyword>
<dbReference type="SUPFAM" id="SSF47336">
    <property type="entry name" value="ACP-like"/>
    <property type="match status" value="1"/>
</dbReference>
<dbReference type="InterPro" id="IPR014031">
    <property type="entry name" value="Ketoacyl_synth_C"/>
</dbReference>
<dbReference type="InterPro" id="IPR001227">
    <property type="entry name" value="Ac_transferase_dom_sf"/>
</dbReference>
<dbReference type="InterPro" id="IPR020806">
    <property type="entry name" value="PKS_PP-bd"/>
</dbReference>
<dbReference type="Pfam" id="PF00550">
    <property type="entry name" value="PP-binding"/>
    <property type="match status" value="1"/>
</dbReference>
<evidence type="ECO:0000259" key="7">
    <source>
        <dbReference type="PROSITE" id="PS52004"/>
    </source>
</evidence>
<dbReference type="InterPro" id="IPR049551">
    <property type="entry name" value="PKS_DH_C"/>
</dbReference>
<evidence type="ECO:0000256" key="5">
    <source>
        <dbReference type="PROSITE-ProRule" id="PRU01363"/>
    </source>
</evidence>
<dbReference type="InterPro" id="IPR016039">
    <property type="entry name" value="Thiolase-like"/>
</dbReference>
<dbReference type="Pfam" id="PF23114">
    <property type="entry name" value="NAD-bd_HRPKS_sdrA"/>
    <property type="match status" value="1"/>
</dbReference>
<dbReference type="InterPro" id="IPR049552">
    <property type="entry name" value="PKS_DH_N"/>
</dbReference>
<dbReference type="InterPro" id="IPR014043">
    <property type="entry name" value="Acyl_transferase_dom"/>
</dbReference>
<dbReference type="Pfam" id="PF00698">
    <property type="entry name" value="Acyl_transf_1"/>
    <property type="match status" value="1"/>
</dbReference>
<dbReference type="InterPro" id="IPR057326">
    <property type="entry name" value="KR_dom"/>
</dbReference>
<dbReference type="PANTHER" id="PTHR43775:SF18">
    <property type="entry name" value="ENZYME, PUTATIVE (JCVI)-RELATED"/>
    <property type="match status" value="1"/>
</dbReference>
<dbReference type="Gene3D" id="3.90.180.10">
    <property type="entry name" value="Medium-chain alcohol dehydrogenases, catalytic domain"/>
    <property type="match status" value="1"/>
</dbReference>
<dbReference type="PROSITE" id="PS51257">
    <property type="entry name" value="PROKAR_LIPOPROTEIN"/>
    <property type="match status" value="1"/>
</dbReference>
<dbReference type="InterPro" id="IPR020841">
    <property type="entry name" value="PKS_Beta-ketoAc_synthase_dom"/>
</dbReference>
<dbReference type="SUPFAM" id="SSF52151">
    <property type="entry name" value="FabD/lysophospholipase-like"/>
    <property type="match status" value="1"/>
</dbReference>
<dbReference type="SUPFAM" id="SSF53901">
    <property type="entry name" value="Thiolase-like"/>
    <property type="match status" value="1"/>
</dbReference>
<dbReference type="InterPro" id="IPR009081">
    <property type="entry name" value="PP-bd_ACP"/>
</dbReference>
<accession>A0A6A5YUN5</accession>
<keyword evidence="3" id="KW-0808">Transferase</keyword>
<dbReference type="Gene3D" id="1.10.1200.10">
    <property type="entry name" value="ACP-like"/>
    <property type="match status" value="1"/>
</dbReference>
<dbReference type="Gene3D" id="3.10.129.110">
    <property type="entry name" value="Polyketide synthase dehydratase"/>
    <property type="match status" value="1"/>
</dbReference>
<dbReference type="InterPro" id="IPR016036">
    <property type="entry name" value="Malonyl_transacylase_ACP-bd"/>
</dbReference>
<evidence type="ECO:0000256" key="4">
    <source>
        <dbReference type="ARBA" id="ARBA00023268"/>
    </source>
</evidence>
<dbReference type="SMART" id="SM00825">
    <property type="entry name" value="PKS_KS"/>
    <property type="match status" value="1"/>
</dbReference>
<dbReference type="InterPro" id="IPR013968">
    <property type="entry name" value="PKS_KR"/>
</dbReference>
<dbReference type="Gene3D" id="3.40.47.10">
    <property type="match status" value="1"/>
</dbReference>
<dbReference type="SUPFAM" id="SSF50129">
    <property type="entry name" value="GroES-like"/>
    <property type="match status" value="1"/>
</dbReference>
<dbReference type="Pfam" id="PF13602">
    <property type="entry name" value="ADH_zinc_N_2"/>
    <property type="match status" value="1"/>
</dbReference>
<dbReference type="FunFam" id="3.40.50.720:FF:000209">
    <property type="entry name" value="Polyketide synthase Pks12"/>
    <property type="match status" value="1"/>
</dbReference>
<dbReference type="InterPro" id="IPR036291">
    <property type="entry name" value="NAD(P)-bd_dom_sf"/>
</dbReference>
<protein>
    <submittedName>
        <fullName evidence="9">Uncharacterized protein</fullName>
    </submittedName>
</protein>
<name>A0A6A5YUN5_9PLEO</name>
<dbReference type="Proteomes" id="UP000799770">
    <property type="component" value="Unassembled WGS sequence"/>
</dbReference>
<dbReference type="CDD" id="cd05195">
    <property type="entry name" value="enoyl_red"/>
    <property type="match status" value="1"/>
</dbReference>
<dbReference type="InterPro" id="IPR016035">
    <property type="entry name" value="Acyl_Trfase/lysoPLipase"/>
</dbReference>
<proteinExistence type="predicted"/>
<dbReference type="SMART" id="SM00827">
    <property type="entry name" value="PKS_AT"/>
    <property type="match status" value="1"/>
</dbReference>
<dbReference type="Pfam" id="PF02801">
    <property type="entry name" value="Ketoacyl-synt_C"/>
    <property type="match status" value="1"/>
</dbReference>
<dbReference type="Gene3D" id="3.30.70.3290">
    <property type="match status" value="1"/>
</dbReference>
<dbReference type="SUPFAM" id="SSF51735">
    <property type="entry name" value="NAD(P)-binding Rossmann-fold domains"/>
    <property type="match status" value="2"/>
</dbReference>
<feature type="active site" description="Proton donor; for dehydratase activity" evidence="5">
    <location>
        <position position="1154"/>
    </location>
</feature>
<dbReference type="Gene3D" id="3.40.50.720">
    <property type="entry name" value="NAD(P)-binding Rossmann-like Domain"/>
    <property type="match status" value="2"/>
</dbReference>
<feature type="domain" description="Carrier" evidence="6">
    <location>
        <begin position="2309"/>
        <end position="2389"/>
    </location>
</feature>
<dbReference type="PROSITE" id="PS00012">
    <property type="entry name" value="PHOSPHOPANTETHEINE"/>
    <property type="match status" value="1"/>
</dbReference>
<evidence type="ECO:0000259" key="8">
    <source>
        <dbReference type="PROSITE" id="PS52019"/>
    </source>
</evidence>
<dbReference type="GO" id="GO:1901336">
    <property type="term" value="P:lactone biosynthetic process"/>
    <property type="evidence" value="ECO:0007669"/>
    <property type="project" value="UniProtKB-ARBA"/>
</dbReference>
<dbReference type="InterPro" id="IPR006162">
    <property type="entry name" value="Ppantetheine_attach_site"/>
</dbReference>
<feature type="domain" description="Ketosynthase family 3 (KS3)" evidence="7">
    <location>
        <begin position="24"/>
        <end position="448"/>
    </location>
</feature>
<dbReference type="InterPro" id="IPR056501">
    <property type="entry name" value="NAD-bd_HRPKS_sdrA"/>
</dbReference>
<dbReference type="InterPro" id="IPR011032">
    <property type="entry name" value="GroES-like_sf"/>
</dbReference>
<keyword evidence="10" id="KW-1185">Reference proteome</keyword>
<dbReference type="Gene3D" id="3.40.366.10">
    <property type="entry name" value="Malonyl-Coenzyme A Acyl Carrier Protein, domain 2"/>
    <property type="match status" value="1"/>
</dbReference>
<evidence type="ECO:0000313" key="10">
    <source>
        <dbReference type="Proteomes" id="UP000799770"/>
    </source>
</evidence>
<dbReference type="Pfam" id="PF16197">
    <property type="entry name" value="KAsynt_C_assoc"/>
    <property type="match status" value="1"/>
</dbReference>
<feature type="region of interest" description="N-terminal hotdog fold" evidence="5">
    <location>
        <begin position="940"/>
        <end position="1077"/>
    </location>
</feature>
<evidence type="ECO:0000256" key="2">
    <source>
        <dbReference type="ARBA" id="ARBA00022553"/>
    </source>
</evidence>
<dbReference type="InterPro" id="IPR014030">
    <property type="entry name" value="Ketoacyl_synth_N"/>
</dbReference>
<feature type="active site" description="Proton acceptor; for dehydratase activity" evidence="5">
    <location>
        <position position="972"/>
    </location>
</feature>
<dbReference type="InterPro" id="IPR049900">
    <property type="entry name" value="PKS_mFAS_DH"/>
</dbReference>
<reference evidence="9" key="1">
    <citation type="journal article" date="2020" name="Stud. Mycol.">
        <title>101 Dothideomycetes genomes: a test case for predicting lifestyles and emergence of pathogens.</title>
        <authorList>
            <person name="Haridas S."/>
            <person name="Albert R."/>
            <person name="Binder M."/>
            <person name="Bloem J."/>
            <person name="Labutti K."/>
            <person name="Salamov A."/>
            <person name="Andreopoulos B."/>
            <person name="Baker S."/>
            <person name="Barry K."/>
            <person name="Bills G."/>
            <person name="Bluhm B."/>
            <person name="Cannon C."/>
            <person name="Castanera R."/>
            <person name="Culley D."/>
            <person name="Daum C."/>
            <person name="Ezra D."/>
            <person name="Gonzalez J."/>
            <person name="Henrissat B."/>
            <person name="Kuo A."/>
            <person name="Liang C."/>
            <person name="Lipzen A."/>
            <person name="Lutzoni F."/>
            <person name="Magnuson J."/>
            <person name="Mondo S."/>
            <person name="Nolan M."/>
            <person name="Ohm R."/>
            <person name="Pangilinan J."/>
            <person name="Park H.-J."/>
            <person name="Ramirez L."/>
            <person name="Alfaro M."/>
            <person name="Sun H."/>
            <person name="Tritt A."/>
            <person name="Yoshinaga Y."/>
            <person name="Zwiers L.-H."/>
            <person name="Turgeon B."/>
            <person name="Goodwin S."/>
            <person name="Spatafora J."/>
            <person name="Crous P."/>
            <person name="Grigoriev I."/>
        </authorList>
    </citation>
    <scope>NUCLEOTIDE SEQUENCE</scope>
    <source>
        <strain evidence="9">CBS 627.86</strain>
    </source>
</reference>
<dbReference type="Pfam" id="PF08240">
    <property type="entry name" value="ADH_N"/>
    <property type="match status" value="1"/>
</dbReference>
<evidence type="ECO:0000256" key="1">
    <source>
        <dbReference type="ARBA" id="ARBA00022450"/>
    </source>
</evidence>
<sequence length="2395" mass="263102">MEKQPIDAKLSACVAPEKGLRGTQIPIAVIGMACRLPGNCNSPTDFWKFLLDGGIASCEVPDSRFSISGHYDGSGRPSTMRSPGGMCLNIDPRDIDAGFFGLSQVDAVSMDPNQRQLLEVVYEGLENAGLTLESLKKKSYGCFVGSYASDYSDIQSRDPENRTPSCTVGNARAMLSNRISHFLDITGPSMTVDTACSGSLIAMDLACRYLDSGDIDGSIVAGCNLYMSPDHNMDLRAMTSAASPSGRCWTFDERADGYIKAEAINTIILKRLDDAIRDGDPIRAVLRGSSTNSDGYTPGIASPSAEAQAAAMRRAYARAGITDIQSTAYIECHGTGTLAGDPIETKAVASVFSENRLCSIRIGSVKSNIGHSEPAAGISGALKTVLALENGIIPGNPTFERPNPNIDFEALRLAPSGTVTPWPSDMLRRASVNSFGFGGSNAHAIFEHPGILVPGYVPRGVSSYIKGEGDIFSCENDKRAERSLLFVFSANDALSLDALLKAYMRLLANPAVSIEPTDLAYTLSEKRTRHFHRGYVLSQTPSFKENQFVYGKLRSSFRPAFVFTGQGAQWPQMGRDLIQTFPVARQVIQGLDRALQRLCEPPSWFLLDELEQPRRADHIRLPEFSQPLTTALQLALLAVLEDWGIRPGMVIGHSSGEIAAATASGRLTPEEAIKVAYFRGKASVNASAQDMGMLAVGVGQLEAQGYLNRFPSVAVACINSPNSITLSGKAHDLQQLESILKREGHFARPLQVNLAYHSQYMTGMALDYLGLLEQNCMNLGSTSSSGDIAFYSTVTGELMEIGTDAEYWFSNMVCPVKFYVAMEHLIIDGGADYLIELGPSGALAGPIAQIKQRMSSSAAHIDYHATLARGDNSTRPLFELAGDLFVAGAHIDIMKVNAISSSDKPRVIFDLPNYQWNHSIKYWHESLASRDWRYRNFPVHDLLGTKIPGTSWQAPSFRRILRLRDLPWIRDHCLGSDVVFPASGYIAAAIEAMFQTAVSLELVESAKDATGVGYRLRDVRFLRALVLEEESDHHLYLFLNPNQGPKDSWYHFSIQSLRDGTWTEHSNGTIRAVSDARESIVQAHLLGPLQYPTGSYLWYKSLQHVGFNFGPAFRNLTEIEAIPPRRESRARSTWSHSGTRSFESKYAIHPTIIDSFFQAGVPPLYECQRTMIDRVFVPRIIDEINIPSRAFEVQTSIALSTCKWTRIGREDSILNYISNAQVFDEVKGQRIFELFGLRYSELLEVDPNFIKPLDYACVQWVPDFTLLRDTSLESIGSISRIADLEKDLDLSTSAVQLVALVRLKFAQISVLEIDMSQYEEYEVQTNPCTEDWGKRPSRLFISHYVVASRSPIGLANAQKRLQHLAGTRFHVYDVGSQTLLPGNDSKFDLTIIKTSRATTARDLTAVIAQAQKLASARGVLLVSNSKNTAKEPDCQSEQSHGIPFEAEGTLRSMGLPIFVKSVGRKALNVSHCAFLCSARPLFDTSTSRSDAIVVTCDHVPSKLDSSQHWLRNLGWKSLTLDEAHAQDLPTDRPIVLLDTPSSNFLKVINEEKLAMLQQLLKPDRKLLYVTSGSQIRVTSPDTALFLGLARSLRGEDQSLSLKTLDVTSVHDTHTEKVVQNVLGLFDKEESTFEVEFCEREGTIHISRLVPDERLILAELEGQIGSDLKMTWLHENPNPVRMRCERIGAMDSLQYYEVSDTEQDLRDECVEIEIQAAGLNFKDLATTMGLVPENEYQLGLEGAGVIRRVGKLVRTRCVGDRVIGFKRGFFANRVQVEPEKTLRLPDHMSFQAAATLVLVYSTAIYAFMDIHKLLPGQSVLIHSAMGGVGIASIHICRYLGAEIYATVGSDEKRHTLSERFGIPLNRIFSSRTTDFGPLLMQATNGRGVDVVLNHLTGDLLHESWMCLADKGVMLEIGKKDIVDRNLLPMEPFNRNCSYRAIDISHPSIDHDLELQIRTLSTLSHLLQAGHIQPIDPIKEFSFAEIPDAMRHMRAGIHIGKIVISDDGKDVKVPIRAASRTLRLDPDGAYLIVGGLKGLCGSLAVFLARSGAKRLVVLSRSGAEDDGSAAVMRDLSSLGTHVTVSIGDVSAAEDVKRTFSASPRPIKGIIQGAMVLRDKVFEAMTADDFHAALKPKVHGTWNIHNTALETNTELEFFTLLSSTSGIIGVRGQANYAAANTFLDAFAKYRHGLGLRAHSVNLGVIEDVGYFVRNEAALEKIESRNKFKGINERQLHMILKLSILQQTNTISKDSASQLVTGIPMPLPIDSPLLADARFSTLLLSRVVGTDALAGDATIGSASAFAQMLEAKLDRQILVKEAARLINQQLVKNLGLAADIELGRSLSSYGIDSLAAVDLRNWLRVSLKTKLTTLDVVNAANLLELAEKAVANVCGSREG</sequence>
<evidence type="ECO:0000256" key="3">
    <source>
        <dbReference type="ARBA" id="ARBA00022679"/>
    </source>
</evidence>
<dbReference type="InterPro" id="IPR042104">
    <property type="entry name" value="PKS_dehydratase_sf"/>
</dbReference>
<dbReference type="PROSITE" id="PS52019">
    <property type="entry name" value="PKS_MFAS_DH"/>
    <property type="match status" value="1"/>
</dbReference>
<dbReference type="Pfam" id="PF00109">
    <property type="entry name" value="ketoacyl-synt"/>
    <property type="match status" value="1"/>
</dbReference>
<keyword evidence="2" id="KW-0597">Phosphoprotein</keyword>
<evidence type="ECO:0000259" key="6">
    <source>
        <dbReference type="PROSITE" id="PS50075"/>
    </source>
</evidence>
<evidence type="ECO:0000313" key="9">
    <source>
        <dbReference type="EMBL" id="KAF2110247.1"/>
    </source>
</evidence>
<dbReference type="InterPro" id="IPR036736">
    <property type="entry name" value="ACP-like_sf"/>
</dbReference>
<dbReference type="GO" id="GO:0030639">
    <property type="term" value="P:polyketide biosynthetic process"/>
    <property type="evidence" value="ECO:0007669"/>
    <property type="project" value="UniProtKB-ARBA"/>
</dbReference>
<dbReference type="OrthoDB" id="329835at2759"/>
<keyword evidence="1" id="KW-0596">Phosphopantetheine</keyword>
<dbReference type="Pfam" id="PF14765">
    <property type="entry name" value="PS-DH"/>
    <property type="match status" value="1"/>
</dbReference>
<dbReference type="InterPro" id="IPR020843">
    <property type="entry name" value="ER"/>
</dbReference>
<feature type="region of interest" description="C-terminal hotdog fold" evidence="5">
    <location>
        <begin position="1090"/>
        <end position="1248"/>
    </location>
</feature>
<dbReference type="SUPFAM" id="SSF55048">
    <property type="entry name" value="Probable ACP-binding domain of malonyl-CoA ACP transacylase"/>
    <property type="match status" value="1"/>
</dbReference>
<dbReference type="EMBL" id="ML977338">
    <property type="protein sequence ID" value="KAF2110247.1"/>
    <property type="molecule type" value="Genomic_DNA"/>
</dbReference>
<dbReference type="CDD" id="cd00833">
    <property type="entry name" value="PKS"/>
    <property type="match status" value="1"/>
</dbReference>
<dbReference type="InterPro" id="IPR013154">
    <property type="entry name" value="ADH-like_N"/>
</dbReference>
<dbReference type="PROSITE" id="PS50075">
    <property type="entry name" value="CARRIER"/>
    <property type="match status" value="1"/>
</dbReference>
<dbReference type="SMART" id="SM00826">
    <property type="entry name" value="PKS_DH"/>
    <property type="match status" value="1"/>
</dbReference>
<dbReference type="PANTHER" id="PTHR43775">
    <property type="entry name" value="FATTY ACID SYNTHASE"/>
    <property type="match status" value="1"/>
</dbReference>
<dbReference type="GO" id="GO:0006633">
    <property type="term" value="P:fatty acid biosynthetic process"/>
    <property type="evidence" value="ECO:0007669"/>
    <property type="project" value="TreeGrafter"/>
</dbReference>
<dbReference type="Pfam" id="PF21089">
    <property type="entry name" value="PKS_DH_N"/>
    <property type="match status" value="1"/>
</dbReference>
<organism evidence="9 10">
    <name type="scientific">Lophiotrema nucula</name>
    <dbReference type="NCBI Taxonomy" id="690887"/>
    <lineage>
        <taxon>Eukaryota</taxon>
        <taxon>Fungi</taxon>
        <taxon>Dikarya</taxon>
        <taxon>Ascomycota</taxon>
        <taxon>Pezizomycotina</taxon>
        <taxon>Dothideomycetes</taxon>
        <taxon>Pleosporomycetidae</taxon>
        <taxon>Pleosporales</taxon>
        <taxon>Lophiotremataceae</taxon>
        <taxon>Lophiotrema</taxon>
    </lineage>
</organism>
<dbReference type="InterPro" id="IPR020807">
    <property type="entry name" value="PKS_DH"/>
</dbReference>
<dbReference type="InterPro" id="IPR050091">
    <property type="entry name" value="PKS_NRPS_Biosynth_Enz"/>
</dbReference>
<gene>
    <name evidence="9" type="ORF">BDV96DRAFT_650896</name>
</gene>
<feature type="domain" description="PKS/mFAS DH" evidence="8">
    <location>
        <begin position="940"/>
        <end position="1248"/>
    </location>
</feature>
<dbReference type="CDD" id="cd05274">
    <property type="entry name" value="KR_FAS_SDR_x"/>
    <property type="match status" value="1"/>
</dbReference>
<dbReference type="Pfam" id="PF08659">
    <property type="entry name" value="KR"/>
    <property type="match status" value="1"/>
</dbReference>
<dbReference type="GO" id="GO:0031177">
    <property type="term" value="F:phosphopantetheine binding"/>
    <property type="evidence" value="ECO:0007669"/>
    <property type="project" value="InterPro"/>
</dbReference>
<dbReference type="PROSITE" id="PS52004">
    <property type="entry name" value="KS3_2"/>
    <property type="match status" value="1"/>
</dbReference>
<dbReference type="InterPro" id="IPR032821">
    <property type="entry name" value="PKS_assoc"/>
</dbReference>
<dbReference type="GO" id="GO:0016491">
    <property type="term" value="F:oxidoreductase activity"/>
    <property type="evidence" value="ECO:0007669"/>
    <property type="project" value="InterPro"/>
</dbReference>
<dbReference type="SMART" id="SM00823">
    <property type="entry name" value="PKS_PP"/>
    <property type="match status" value="1"/>
</dbReference>
<dbReference type="SMART" id="SM00829">
    <property type="entry name" value="PKS_ER"/>
    <property type="match status" value="1"/>
</dbReference>
<dbReference type="SMART" id="SM00822">
    <property type="entry name" value="PKS_KR"/>
    <property type="match status" value="1"/>
</dbReference>
<dbReference type="GO" id="GO:0004312">
    <property type="term" value="F:fatty acid synthase activity"/>
    <property type="evidence" value="ECO:0007669"/>
    <property type="project" value="TreeGrafter"/>
</dbReference>